<keyword evidence="2" id="KW-1185">Reference proteome</keyword>
<proteinExistence type="predicted"/>
<dbReference type="AlphaFoldDB" id="A0A063Y573"/>
<name>A0A063Y573_9GAMM</name>
<dbReference type="Pfam" id="PF09411">
    <property type="entry name" value="PagL"/>
    <property type="match status" value="1"/>
</dbReference>
<evidence type="ECO:0000313" key="1">
    <source>
        <dbReference type="EMBL" id="KDE40829.1"/>
    </source>
</evidence>
<dbReference type="RefSeq" id="WP_051632492.1">
    <property type="nucleotide sequence ID" value="NZ_JMSZ01000015.1"/>
</dbReference>
<dbReference type="Proteomes" id="UP000027318">
    <property type="component" value="Unassembled WGS sequence"/>
</dbReference>
<dbReference type="InterPro" id="IPR018550">
    <property type="entry name" value="Lipid-A_deacylase-rel"/>
</dbReference>
<accession>A0A063Y573</accession>
<dbReference type="EMBL" id="JMSZ01000015">
    <property type="protein sequence ID" value="KDE40829.1"/>
    <property type="molecule type" value="Genomic_DNA"/>
</dbReference>
<comment type="caution">
    <text evidence="1">The sequence shown here is derived from an EMBL/GenBank/DDBJ whole genome shotgun (WGS) entry which is preliminary data.</text>
</comment>
<evidence type="ECO:0000313" key="2">
    <source>
        <dbReference type="Proteomes" id="UP000027318"/>
    </source>
</evidence>
<gene>
    <name evidence="1" type="ORF">ADINL_0478</name>
</gene>
<sequence length="170" mass="18690">MQRFSLQRPAAVLSGIILLSIPMMSQADGYITLGTTSESTPVISLGLDHTFEFERWHPQLTLRLGSGILLLPGDIDDDNAAWTLTPALRWSFAGEHGMFVEAGIGMALFLNTHLEKRQLSTSFQFEDRLALGMPLGNGELSVSLIHYSNAGIKKPNSGFETLSIGYRHPF</sequence>
<reference evidence="1 2" key="1">
    <citation type="journal article" date="2005" name="Int. J. Syst. Evol. Microbiol.">
        <title>Nitrincola lacisaponensis gen. nov., sp. nov., a novel alkaliphilic bacterium isolated from an alkaline, saline lake.</title>
        <authorList>
            <person name="Dimitriu P.A."/>
            <person name="Shukla S.K."/>
            <person name="Conradt J."/>
            <person name="Marquez M.C."/>
            <person name="Ventosa A."/>
            <person name="Maglia A."/>
            <person name="Peyton B.M."/>
            <person name="Pinkart H.C."/>
            <person name="Mormile M.R."/>
        </authorList>
    </citation>
    <scope>NUCLEOTIDE SEQUENCE [LARGE SCALE GENOMIC DNA]</scope>
    <source>
        <strain evidence="1 2">4CA</strain>
    </source>
</reference>
<protein>
    <submittedName>
        <fullName evidence="1">Lipid A 3-O-deacylase</fullName>
    </submittedName>
</protein>
<organism evidence="1 2">
    <name type="scientific">Nitrincola lacisaponensis</name>
    <dbReference type="NCBI Taxonomy" id="267850"/>
    <lineage>
        <taxon>Bacteria</taxon>
        <taxon>Pseudomonadati</taxon>
        <taxon>Pseudomonadota</taxon>
        <taxon>Gammaproteobacteria</taxon>
        <taxon>Oceanospirillales</taxon>
        <taxon>Oceanospirillaceae</taxon>
        <taxon>Nitrincola</taxon>
    </lineage>
</organism>
<dbReference type="STRING" id="267850.ADINL_0478"/>
<dbReference type="Gene3D" id="2.40.160.20">
    <property type="match status" value="1"/>
</dbReference>